<protein>
    <submittedName>
        <fullName evidence="2">Transforming growth factor-beta-induced protein ig-h3</fullName>
    </submittedName>
</protein>
<dbReference type="EMBL" id="GBXI01011887">
    <property type="protein sequence ID" value="JAD02405.1"/>
    <property type="molecule type" value="Transcribed_RNA"/>
</dbReference>
<organism evidence="2">
    <name type="scientific">Zeugodacus cucurbitae</name>
    <name type="common">Melon fruit fly</name>
    <name type="synonym">Bactrocera cucurbitae</name>
    <dbReference type="NCBI Taxonomy" id="28588"/>
    <lineage>
        <taxon>Eukaryota</taxon>
        <taxon>Metazoa</taxon>
        <taxon>Ecdysozoa</taxon>
        <taxon>Arthropoda</taxon>
        <taxon>Hexapoda</taxon>
        <taxon>Insecta</taxon>
        <taxon>Pterygota</taxon>
        <taxon>Neoptera</taxon>
        <taxon>Endopterygota</taxon>
        <taxon>Diptera</taxon>
        <taxon>Brachycera</taxon>
        <taxon>Muscomorpha</taxon>
        <taxon>Tephritoidea</taxon>
        <taxon>Tephritidae</taxon>
        <taxon>Zeugodacus</taxon>
        <taxon>Zeugodacus</taxon>
    </lineage>
</organism>
<accession>A0A0A1WV62</accession>
<proteinExistence type="predicted"/>
<evidence type="ECO:0000313" key="2">
    <source>
        <dbReference type="EMBL" id="JAD02405.1"/>
    </source>
</evidence>
<sequence>MPHSKVFKVSYFWLTAKLAVAACTTSQNKHNTSLTLNITAHSAFNCHQPSTRARQKCIFLNHTTHALTAGAYFWHNAPTTLLHHHYLVVVVYAVQRMQRLRR</sequence>
<reference evidence="2" key="1">
    <citation type="submission" date="2014-11" db="EMBL/GenBank/DDBJ databases">
        <authorList>
            <person name="Geib S."/>
        </authorList>
    </citation>
    <scope>NUCLEOTIDE SEQUENCE</scope>
</reference>
<reference evidence="2" key="2">
    <citation type="journal article" date="2015" name="Gigascience">
        <title>Reconstructing a comprehensive transcriptome assembly of a white-pupal translocated strain of the pest fruit fly Bactrocera cucurbitae.</title>
        <authorList>
            <person name="Sim S.B."/>
            <person name="Calla B."/>
            <person name="Hall B."/>
            <person name="DeRego T."/>
            <person name="Geib S.M."/>
        </authorList>
    </citation>
    <scope>NUCLEOTIDE SEQUENCE</scope>
</reference>
<evidence type="ECO:0000256" key="1">
    <source>
        <dbReference type="SAM" id="SignalP"/>
    </source>
</evidence>
<feature type="chain" id="PRO_5001994213" evidence="1">
    <location>
        <begin position="22"/>
        <end position="102"/>
    </location>
</feature>
<name>A0A0A1WV62_ZEUCU</name>
<keyword evidence="1" id="KW-0732">Signal</keyword>
<dbReference type="AlphaFoldDB" id="A0A0A1WV62"/>
<gene>
    <name evidence="2" type="primary">TGFBI</name>
    <name evidence="2" type="ORF">g.46521</name>
</gene>
<feature type="signal peptide" evidence="1">
    <location>
        <begin position="1"/>
        <end position="21"/>
    </location>
</feature>